<gene>
    <name evidence="8" type="ORF">ISG29_09030</name>
</gene>
<evidence type="ECO:0000256" key="4">
    <source>
        <dbReference type="ARBA" id="ARBA00023163"/>
    </source>
</evidence>
<dbReference type="Pfam" id="PF04542">
    <property type="entry name" value="Sigma70_r2"/>
    <property type="match status" value="1"/>
</dbReference>
<dbReference type="PRINTS" id="PR00046">
    <property type="entry name" value="SIGMA70FCT"/>
</dbReference>
<accession>A0A930V169</accession>
<comment type="caution">
    <text evidence="8">The sequence shown here is derived from an EMBL/GenBank/DDBJ whole genome shotgun (WGS) entry which is preliminary data.</text>
</comment>
<evidence type="ECO:0000259" key="7">
    <source>
        <dbReference type="Pfam" id="PF04545"/>
    </source>
</evidence>
<dbReference type="Gene3D" id="1.10.10.10">
    <property type="entry name" value="Winged helix-like DNA-binding domain superfamily/Winged helix DNA-binding domain"/>
    <property type="match status" value="2"/>
</dbReference>
<dbReference type="GO" id="GO:0006352">
    <property type="term" value="P:DNA-templated transcription initiation"/>
    <property type="evidence" value="ECO:0007669"/>
    <property type="project" value="InterPro"/>
</dbReference>
<feature type="domain" description="RNA polymerase sigma-70 region 2" evidence="6">
    <location>
        <begin position="51"/>
        <end position="112"/>
    </location>
</feature>
<reference evidence="8" key="1">
    <citation type="submission" date="2020-11" db="EMBL/GenBank/DDBJ databases">
        <title>Nocardioides sp. CBS4Y-1, whole genome shotgun sequence.</title>
        <authorList>
            <person name="Tuo L."/>
        </authorList>
    </citation>
    <scope>NUCLEOTIDE SEQUENCE</scope>
    <source>
        <strain evidence="8">CBS4Y-1</strain>
    </source>
</reference>
<sequence length="258" mass="28365">MSADGVHGSSIGVASRRLEIARLMLRARATSGVERTRLENEVVRLSMPVGRQVAGRYARRGVGLDDLEQVAYLGLVKAVRTFDPVRGEDFLSYAVPTLRGELKRHFRDAGWTVRPPRSVQEAQAVVLAAEARLTQELGRHPGPADIASETGLDVMLVRQALGATGLFRPASLDAPWEREVPVADTRDLELVELREAVRPLLAGLGWVDRTMLAMRYVEGRTQADIGRVVGLSQEQVSRRISRLLDDLRSTLDREAGAA</sequence>
<dbReference type="SUPFAM" id="SSF88946">
    <property type="entry name" value="Sigma2 domain of RNA polymerase sigma factors"/>
    <property type="match status" value="1"/>
</dbReference>
<dbReference type="EMBL" id="JADIVZ010000003">
    <property type="protein sequence ID" value="MBF4161835.1"/>
    <property type="molecule type" value="Genomic_DNA"/>
</dbReference>
<dbReference type="InterPro" id="IPR007630">
    <property type="entry name" value="RNA_pol_sigma70_r4"/>
</dbReference>
<dbReference type="GO" id="GO:0016987">
    <property type="term" value="F:sigma factor activity"/>
    <property type="evidence" value="ECO:0007669"/>
    <property type="project" value="UniProtKB-KW"/>
</dbReference>
<keyword evidence="3" id="KW-0238">DNA-binding</keyword>
<dbReference type="Pfam" id="PF04539">
    <property type="entry name" value="Sigma70_r3"/>
    <property type="match status" value="1"/>
</dbReference>
<dbReference type="AlphaFoldDB" id="A0A930V169"/>
<dbReference type="PANTHER" id="PTHR30385">
    <property type="entry name" value="SIGMA FACTOR F FLAGELLAR"/>
    <property type="match status" value="1"/>
</dbReference>
<feature type="domain" description="RNA polymerase sigma-70 region 3" evidence="5">
    <location>
        <begin position="125"/>
        <end position="196"/>
    </location>
</feature>
<dbReference type="SUPFAM" id="SSF88659">
    <property type="entry name" value="Sigma3 and sigma4 domains of RNA polymerase sigma factors"/>
    <property type="match status" value="2"/>
</dbReference>
<dbReference type="InterPro" id="IPR013324">
    <property type="entry name" value="RNA_pol_sigma_r3/r4-like"/>
</dbReference>
<proteinExistence type="predicted"/>
<dbReference type="Proteomes" id="UP000656804">
    <property type="component" value="Unassembled WGS sequence"/>
</dbReference>
<dbReference type="RefSeq" id="WP_194503088.1">
    <property type="nucleotide sequence ID" value="NZ_JADIVZ010000003.1"/>
</dbReference>
<evidence type="ECO:0000256" key="2">
    <source>
        <dbReference type="ARBA" id="ARBA00023082"/>
    </source>
</evidence>
<organism evidence="8 9">
    <name type="scientific">Nocardioides acrostichi</name>
    <dbReference type="NCBI Taxonomy" id="2784339"/>
    <lineage>
        <taxon>Bacteria</taxon>
        <taxon>Bacillati</taxon>
        <taxon>Actinomycetota</taxon>
        <taxon>Actinomycetes</taxon>
        <taxon>Propionibacteriales</taxon>
        <taxon>Nocardioidaceae</taxon>
        <taxon>Nocardioides</taxon>
    </lineage>
</organism>
<dbReference type="NCBIfam" id="TIGR02937">
    <property type="entry name" value="sigma70-ECF"/>
    <property type="match status" value="1"/>
</dbReference>
<dbReference type="PANTHER" id="PTHR30385:SF4">
    <property type="entry name" value="RNA POLYMERASE SIGMA-E FACTOR"/>
    <property type="match status" value="1"/>
</dbReference>
<keyword evidence="9" id="KW-1185">Reference proteome</keyword>
<name>A0A930V169_9ACTN</name>
<keyword evidence="4" id="KW-0804">Transcription</keyword>
<dbReference type="Gene3D" id="1.20.120.1810">
    <property type="match status" value="1"/>
</dbReference>
<dbReference type="InterPro" id="IPR013325">
    <property type="entry name" value="RNA_pol_sigma_r2"/>
</dbReference>
<feature type="domain" description="RNA polymerase sigma-70 region 4" evidence="7">
    <location>
        <begin position="208"/>
        <end position="248"/>
    </location>
</feature>
<evidence type="ECO:0000313" key="9">
    <source>
        <dbReference type="Proteomes" id="UP000656804"/>
    </source>
</evidence>
<evidence type="ECO:0000259" key="5">
    <source>
        <dbReference type="Pfam" id="PF04539"/>
    </source>
</evidence>
<dbReference type="InterPro" id="IPR007624">
    <property type="entry name" value="RNA_pol_sigma70_r3"/>
</dbReference>
<dbReference type="GO" id="GO:0003677">
    <property type="term" value="F:DNA binding"/>
    <property type="evidence" value="ECO:0007669"/>
    <property type="project" value="UniProtKB-KW"/>
</dbReference>
<keyword evidence="1" id="KW-0805">Transcription regulation</keyword>
<dbReference type="Pfam" id="PF04545">
    <property type="entry name" value="Sigma70_r4"/>
    <property type="match status" value="1"/>
</dbReference>
<evidence type="ECO:0000259" key="6">
    <source>
        <dbReference type="Pfam" id="PF04542"/>
    </source>
</evidence>
<dbReference type="InterPro" id="IPR007627">
    <property type="entry name" value="RNA_pol_sigma70_r2"/>
</dbReference>
<keyword evidence="2" id="KW-0731">Sigma factor</keyword>
<dbReference type="InterPro" id="IPR000943">
    <property type="entry name" value="RNA_pol_sigma70"/>
</dbReference>
<dbReference type="InterPro" id="IPR014284">
    <property type="entry name" value="RNA_pol_sigma-70_dom"/>
</dbReference>
<evidence type="ECO:0000256" key="1">
    <source>
        <dbReference type="ARBA" id="ARBA00023015"/>
    </source>
</evidence>
<evidence type="ECO:0000256" key="3">
    <source>
        <dbReference type="ARBA" id="ARBA00023125"/>
    </source>
</evidence>
<dbReference type="InterPro" id="IPR036388">
    <property type="entry name" value="WH-like_DNA-bd_sf"/>
</dbReference>
<protein>
    <submittedName>
        <fullName evidence="8">Sigma-70 family RNA polymerase sigma factor</fullName>
    </submittedName>
</protein>
<evidence type="ECO:0000313" key="8">
    <source>
        <dbReference type="EMBL" id="MBF4161835.1"/>
    </source>
</evidence>